<keyword evidence="1" id="KW-0732">Signal</keyword>
<name>A0AA39X8Z4_9PEZI</name>
<reference evidence="2" key="1">
    <citation type="submission" date="2023-06" db="EMBL/GenBank/DDBJ databases">
        <title>Genome-scale phylogeny and comparative genomics of the fungal order Sordariales.</title>
        <authorList>
            <consortium name="Lawrence Berkeley National Laboratory"/>
            <person name="Hensen N."/>
            <person name="Bonometti L."/>
            <person name="Westerberg I."/>
            <person name="Brannstrom I.O."/>
            <person name="Guillou S."/>
            <person name="Cros-Aarteil S."/>
            <person name="Calhoun S."/>
            <person name="Haridas S."/>
            <person name="Kuo A."/>
            <person name="Mondo S."/>
            <person name="Pangilinan J."/>
            <person name="Riley R."/>
            <person name="LaButti K."/>
            <person name="Andreopoulos B."/>
            <person name="Lipzen A."/>
            <person name="Chen C."/>
            <person name="Yanf M."/>
            <person name="Daum C."/>
            <person name="Ng V."/>
            <person name="Clum A."/>
            <person name="Steindorff A."/>
            <person name="Ohm R."/>
            <person name="Martin F."/>
            <person name="Silar P."/>
            <person name="Natvig D."/>
            <person name="Lalanne C."/>
            <person name="Gautier V."/>
            <person name="Ament-velasquez S.L."/>
            <person name="Kruys A."/>
            <person name="Hutchinson M.I."/>
            <person name="Powell A.J."/>
            <person name="Barry K."/>
            <person name="Miller A.N."/>
            <person name="Grigoriev I.V."/>
            <person name="Debuchy R."/>
            <person name="Gladieux P."/>
            <person name="Thoren M.H."/>
            <person name="Johannesson H."/>
        </authorList>
    </citation>
    <scope>NUCLEOTIDE SEQUENCE</scope>
    <source>
        <strain evidence="2">SMH3391-2</strain>
    </source>
</reference>
<dbReference type="AlphaFoldDB" id="A0AA39X8Z4"/>
<keyword evidence="3" id="KW-1185">Reference proteome</keyword>
<proteinExistence type="predicted"/>
<evidence type="ECO:0000313" key="2">
    <source>
        <dbReference type="EMBL" id="KAK0629529.1"/>
    </source>
</evidence>
<sequence>MFSPPLFVVLALGRIVAGAATTSFKQCVELNVSVPVVATNHFFIQPRVDSTIDAVDWQQNTTTWSTPSAKDRIISENHINQNFSIHAQLCIPSQKGLKAGILQLATHGLGFDKRYWDVQVQPEEYSYLDATIRAGYSFLSYDRLGTGLSEKPNAYDTVQLPTEIEILAGLTKLARSGQLISASTILSTTDVSNETDILNFKPTKTVHVGHAFGSYLMTLMLGRPGYGQLSDGALMTGLLFNTYLNVLDVKSFNHEFAKEYDPVLFANYTSGYFVLGSKTDLQKLFLRKTNFDPALLTYLNEIKQPETVGEYASESTTDVLPANDFKAPILFFAGEFDWFLCLGNCTGTYNEAMTRQVFPNAIDPTPYLQPNTGHANTLSLNASAGYQVMYNYLGNHGL</sequence>
<evidence type="ECO:0008006" key="4">
    <source>
        <dbReference type="Google" id="ProtNLM"/>
    </source>
</evidence>
<dbReference type="InterPro" id="IPR029058">
    <property type="entry name" value="AB_hydrolase_fold"/>
</dbReference>
<dbReference type="EMBL" id="JAULSR010000002">
    <property type="protein sequence ID" value="KAK0629529.1"/>
    <property type="molecule type" value="Genomic_DNA"/>
</dbReference>
<evidence type="ECO:0000256" key="1">
    <source>
        <dbReference type="SAM" id="SignalP"/>
    </source>
</evidence>
<dbReference type="SUPFAM" id="SSF53474">
    <property type="entry name" value="alpha/beta-Hydrolases"/>
    <property type="match status" value="1"/>
</dbReference>
<feature type="signal peptide" evidence="1">
    <location>
        <begin position="1"/>
        <end position="21"/>
    </location>
</feature>
<gene>
    <name evidence="2" type="ORF">B0T17DRAFT_189144</name>
</gene>
<comment type="caution">
    <text evidence="2">The sequence shown here is derived from an EMBL/GenBank/DDBJ whole genome shotgun (WGS) entry which is preliminary data.</text>
</comment>
<accession>A0AA39X8Z4</accession>
<dbReference type="Gene3D" id="3.40.50.1820">
    <property type="entry name" value="alpha/beta hydrolase"/>
    <property type="match status" value="1"/>
</dbReference>
<organism evidence="2 3">
    <name type="scientific">Bombardia bombarda</name>
    <dbReference type="NCBI Taxonomy" id="252184"/>
    <lineage>
        <taxon>Eukaryota</taxon>
        <taxon>Fungi</taxon>
        <taxon>Dikarya</taxon>
        <taxon>Ascomycota</taxon>
        <taxon>Pezizomycotina</taxon>
        <taxon>Sordariomycetes</taxon>
        <taxon>Sordariomycetidae</taxon>
        <taxon>Sordariales</taxon>
        <taxon>Lasiosphaeriaceae</taxon>
        <taxon>Bombardia</taxon>
    </lineage>
</organism>
<dbReference type="Proteomes" id="UP001174934">
    <property type="component" value="Unassembled WGS sequence"/>
</dbReference>
<protein>
    <recommendedName>
        <fullName evidence="4">AB hydrolase-1 domain-containing protein</fullName>
    </recommendedName>
</protein>
<feature type="chain" id="PRO_5041246255" description="AB hydrolase-1 domain-containing protein" evidence="1">
    <location>
        <begin position="22"/>
        <end position="398"/>
    </location>
</feature>
<evidence type="ECO:0000313" key="3">
    <source>
        <dbReference type="Proteomes" id="UP001174934"/>
    </source>
</evidence>